<accession>A0A0B1TTK4</accession>
<feature type="domain" description="Methyltransferase" evidence="1">
    <location>
        <begin position="2"/>
        <end position="111"/>
    </location>
</feature>
<dbReference type="InterPro" id="IPR052220">
    <property type="entry name" value="METTL25"/>
</dbReference>
<dbReference type="Proteomes" id="UP000053660">
    <property type="component" value="Unassembled WGS sequence"/>
</dbReference>
<evidence type="ECO:0000313" key="3">
    <source>
        <dbReference type="Proteomes" id="UP000053660"/>
    </source>
</evidence>
<proteinExistence type="predicted"/>
<name>A0A0B1TTK4_OESDE</name>
<dbReference type="OrthoDB" id="5875367at2759"/>
<dbReference type="AlphaFoldDB" id="A0A0B1TTK4"/>
<dbReference type="EMBL" id="KN549218">
    <property type="protein sequence ID" value="KHJ99476.1"/>
    <property type="molecule type" value="Genomic_DNA"/>
</dbReference>
<keyword evidence="3" id="KW-1185">Reference proteome</keyword>
<dbReference type="PANTHER" id="PTHR12496:SF2">
    <property type="entry name" value="METHYLTRANSFERASE-LIKE PROTEIN 25B"/>
    <property type="match status" value="1"/>
</dbReference>
<organism evidence="2 3">
    <name type="scientific">Oesophagostomum dentatum</name>
    <name type="common">Nodular worm</name>
    <dbReference type="NCBI Taxonomy" id="61180"/>
    <lineage>
        <taxon>Eukaryota</taxon>
        <taxon>Metazoa</taxon>
        <taxon>Ecdysozoa</taxon>
        <taxon>Nematoda</taxon>
        <taxon>Chromadorea</taxon>
        <taxon>Rhabditida</taxon>
        <taxon>Rhabditina</taxon>
        <taxon>Rhabditomorpha</taxon>
        <taxon>Strongyloidea</taxon>
        <taxon>Strongylidae</taxon>
        <taxon>Oesophagostomum</taxon>
    </lineage>
</organism>
<gene>
    <name evidence="2" type="ORF">OESDEN_00512</name>
</gene>
<evidence type="ECO:0000313" key="2">
    <source>
        <dbReference type="EMBL" id="KHJ99476.1"/>
    </source>
</evidence>
<protein>
    <recommendedName>
        <fullName evidence="1">Methyltransferase domain-containing protein</fullName>
    </recommendedName>
</protein>
<dbReference type="PANTHER" id="PTHR12496">
    <property type="entry name" value="CGI-41 METHYLTRANSFERASE"/>
    <property type="match status" value="1"/>
</dbReference>
<dbReference type="Pfam" id="PF13679">
    <property type="entry name" value="Methyltransf_32"/>
    <property type="match status" value="1"/>
</dbReference>
<dbReference type="InterPro" id="IPR025714">
    <property type="entry name" value="Methyltranfer_dom"/>
</dbReference>
<reference evidence="2 3" key="1">
    <citation type="submission" date="2014-03" db="EMBL/GenBank/DDBJ databases">
        <title>Draft genome of the hookworm Oesophagostomum dentatum.</title>
        <authorList>
            <person name="Mitreva M."/>
        </authorList>
    </citation>
    <scope>NUCLEOTIDE SEQUENCE [LARGE SCALE GENOMIC DNA]</scope>
    <source>
        <strain evidence="2 3">OD-Hann</strain>
    </source>
</reference>
<sequence length="312" mass="35467">MGHLTRVLSLYLPECDIISVEQNDTLIHRSTILNERLQRVNGNFTTPKHYRESVHDGVSDSVIASLKKGQKALIIGLHACGDLSASILRIFVNSPQITAVILFGCCYHKLTITEKLEECSQTDSADPCFPLSSKYRRKHLSHAARDLACHGNEIFAEHLLTKPHIAYRMQCYRAVLESLMASTTSEVVRGWRSSIVVRSVACKDGMSFIDYMRSALLKYPEVLEILEEQIARDESAVQFINSVDKEWRRLLVVHCLRLLLAPFVEQLIIRDRVQYLEEHGHSAAVVPLFNPRISPRNFAIIAMKNYPDNHKC</sequence>
<evidence type="ECO:0000259" key="1">
    <source>
        <dbReference type="Pfam" id="PF13679"/>
    </source>
</evidence>